<dbReference type="EMBL" id="UINC01001093">
    <property type="protein sequence ID" value="SUZ70476.1"/>
    <property type="molecule type" value="Genomic_DNA"/>
</dbReference>
<accession>A0A381PTS7</accession>
<name>A0A381PTS7_9ZZZZ</name>
<organism evidence="1">
    <name type="scientific">marine metagenome</name>
    <dbReference type="NCBI Taxonomy" id="408172"/>
    <lineage>
        <taxon>unclassified sequences</taxon>
        <taxon>metagenomes</taxon>
        <taxon>ecological metagenomes</taxon>
    </lineage>
</organism>
<sequence>MRLFRNFFYLNRIVLGIVSLIITISLLYSSAEVEAGDESSLLLYSQFGEFCTMCEAVLLCENTNTKDVYNALPQSGQFTLYHLETRTFWSQISTIWEFFIKNFNDDAVKGHQRPVNIIKVDENNWSYPQIGEARISIDPNTIYIEEKMIDRESSQWIELVTNNHIGFCYRLPLWESLEIIEEHNP</sequence>
<proteinExistence type="predicted"/>
<dbReference type="AlphaFoldDB" id="A0A381PTS7"/>
<gene>
    <name evidence="1" type="ORF">METZ01_LOCUS23330</name>
</gene>
<evidence type="ECO:0000313" key="1">
    <source>
        <dbReference type="EMBL" id="SUZ70476.1"/>
    </source>
</evidence>
<reference evidence="1" key="1">
    <citation type="submission" date="2018-05" db="EMBL/GenBank/DDBJ databases">
        <authorList>
            <person name="Lanie J.A."/>
            <person name="Ng W.-L."/>
            <person name="Kazmierczak K.M."/>
            <person name="Andrzejewski T.M."/>
            <person name="Davidsen T.M."/>
            <person name="Wayne K.J."/>
            <person name="Tettelin H."/>
            <person name="Glass J.I."/>
            <person name="Rusch D."/>
            <person name="Podicherti R."/>
            <person name="Tsui H.-C.T."/>
            <person name="Winkler M.E."/>
        </authorList>
    </citation>
    <scope>NUCLEOTIDE SEQUENCE</scope>
</reference>
<protein>
    <submittedName>
        <fullName evidence="1">Uncharacterized protein</fullName>
    </submittedName>
</protein>